<dbReference type="Proteomes" id="UP000735874">
    <property type="component" value="Unassembled WGS sequence"/>
</dbReference>
<gene>
    <name evidence="1" type="ORF">PC113_g18938</name>
    <name evidence="2" type="ORF">PC117_g25984</name>
</gene>
<dbReference type="EMBL" id="RCMG01000928">
    <property type="protein sequence ID" value="KAG2841863.1"/>
    <property type="molecule type" value="Genomic_DNA"/>
</dbReference>
<dbReference type="EMBL" id="RCMK01002204">
    <property type="protein sequence ID" value="KAG2883621.1"/>
    <property type="molecule type" value="Genomic_DNA"/>
</dbReference>
<evidence type="ECO:0000313" key="2">
    <source>
        <dbReference type="EMBL" id="KAG2883621.1"/>
    </source>
</evidence>
<reference evidence="1" key="1">
    <citation type="submission" date="2018-10" db="EMBL/GenBank/DDBJ databases">
        <title>Effector identification in a new, highly contiguous assembly of the strawberry crown rot pathogen Phytophthora cactorum.</title>
        <authorList>
            <person name="Armitage A.D."/>
            <person name="Nellist C.F."/>
            <person name="Bates H."/>
            <person name="Vickerstaff R.J."/>
            <person name="Harrison R.J."/>
        </authorList>
    </citation>
    <scope>NUCLEOTIDE SEQUENCE</scope>
    <source>
        <strain evidence="1">15-7</strain>
        <strain evidence="2">4040</strain>
    </source>
</reference>
<evidence type="ECO:0000313" key="1">
    <source>
        <dbReference type="EMBL" id="KAG2841863.1"/>
    </source>
</evidence>
<protein>
    <submittedName>
        <fullName evidence="1">Uncharacterized protein</fullName>
    </submittedName>
</protein>
<name>A0A8T0YMA7_9STRA</name>
<dbReference type="AlphaFoldDB" id="A0A8T0YMA7"/>
<organism evidence="1 3">
    <name type="scientific">Phytophthora cactorum</name>
    <dbReference type="NCBI Taxonomy" id="29920"/>
    <lineage>
        <taxon>Eukaryota</taxon>
        <taxon>Sar</taxon>
        <taxon>Stramenopiles</taxon>
        <taxon>Oomycota</taxon>
        <taxon>Peronosporomycetes</taxon>
        <taxon>Peronosporales</taxon>
        <taxon>Peronosporaceae</taxon>
        <taxon>Phytophthora</taxon>
    </lineage>
</organism>
<evidence type="ECO:0000313" key="3">
    <source>
        <dbReference type="Proteomes" id="UP000735874"/>
    </source>
</evidence>
<sequence length="38" mass="4200">MEPSPTQYPETALPSLAIYVRRLITQTSPARASLRNVA</sequence>
<proteinExistence type="predicted"/>
<accession>A0A8T0YMA7</accession>
<comment type="caution">
    <text evidence="1">The sequence shown here is derived from an EMBL/GenBank/DDBJ whole genome shotgun (WGS) entry which is preliminary data.</text>
</comment>
<dbReference type="Proteomes" id="UP000736787">
    <property type="component" value="Unassembled WGS sequence"/>
</dbReference>